<proteinExistence type="predicted"/>
<name>A0A922HVV5_DERFA</name>
<dbReference type="Proteomes" id="UP000790347">
    <property type="component" value="Unassembled WGS sequence"/>
</dbReference>
<accession>A0A922HVV5</accession>
<evidence type="ECO:0000313" key="1">
    <source>
        <dbReference type="EMBL" id="KAH9511424.1"/>
    </source>
</evidence>
<dbReference type="AlphaFoldDB" id="A0A922HVV5"/>
<comment type="caution">
    <text evidence="1">The sequence shown here is derived from an EMBL/GenBank/DDBJ whole genome shotgun (WGS) entry which is preliminary data.</text>
</comment>
<dbReference type="EMBL" id="ASGP02000004">
    <property type="protein sequence ID" value="KAH9511424.1"/>
    <property type="molecule type" value="Genomic_DNA"/>
</dbReference>
<organism evidence="1 2">
    <name type="scientific">Dermatophagoides farinae</name>
    <name type="common">American house dust mite</name>
    <dbReference type="NCBI Taxonomy" id="6954"/>
    <lineage>
        <taxon>Eukaryota</taxon>
        <taxon>Metazoa</taxon>
        <taxon>Ecdysozoa</taxon>
        <taxon>Arthropoda</taxon>
        <taxon>Chelicerata</taxon>
        <taxon>Arachnida</taxon>
        <taxon>Acari</taxon>
        <taxon>Acariformes</taxon>
        <taxon>Sarcoptiformes</taxon>
        <taxon>Astigmata</taxon>
        <taxon>Psoroptidia</taxon>
        <taxon>Analgoidea</taxon>
        <taxon>Pyroglyphidae</taxon>
        <taxon>Dermatophagoidinae</taxon>
        <taxon>Dermatophagoides</taxon>
    </lineage>
</organism>
<sequence>MTKREYCQQQIKLWPTWQDTRTPYTSVHLNPNNTSVAQSREFSVQAPALGTTKRDIEFVRMTLEEVAPLVTLLMSLPKTNHSSLEVVLLYKMKVLDVQGLLDSETFTPPL</sequence>
<keyword evidence="2" id="KW-1185">Reference proteome</keyword>
<gene>
    <name evidence="1" type="ORF">DERF_009886</name>
</gene>
<evidence type="ECO:0000313" key="2">
    <source>
        <dbReference type="Proteomes" id="UP000790347"/>
    </source>
</evidence>
<reference evidence="1" key="1">
    <citation type="submission" date="2013-05" db="EMBL/GenBank/DDBJ databases">
        <authorList>
            <person name="Yim A.K.Y."/>
            <person name="Chan T.F."/>
            <person name="Ji K.M."/>
            <person name="Liu X.Y."/>
            <person name="Zhou J.W."/>
            <person name="Li R.Q."/>
            <person name="Yang K.Y."/>
            <person name="Li J."/>
            <person name="Li M."/>
            <person name="Law P.T.W."/>
            <person name="Wu Y.L."/>
            <person name="Cai Z.L."/>
            <person name="Qin H."/>
            <person name="Bao Y."/>
            <person name="Leung R.K.K."/>
            <person name="Ng P.K.S."/>
            <person name="Zou J."/>
            <person name="Zhong X.J."/>
            <person name="Ran P.X."/>
            <person name="Zhong N.S."/>
            <person name="Liu Z.G."/>
            <person name="Tsui S.K.W."/>
        </authorList>
    </citation>
    <scope>NUCLEOTIDE SEQUENCE</scope>
    <source>
        <strain evidence="1">Derf</strain>
        <tissue evidence="1">Whole organism</tissue>
    </source>
</reference>
<protein>
    <submittedName>
        <fullName evidence="1">Uncharacterized protein</fullName>
    </submittedName>
</protein>
<reference evidence="1" key="2">
    <citation type="journal article" date="2022" name="Res Sq">
        <title>Comparative Genomics Reveals Insights into the Divergent Evolution of Astigmatic Mites and Household Pest Adaptations.</title>
        <authorList>
            <person name="Xiong Q."/>
            <person name="Wan A.T.-Y."/>
            <person name="Liu X.-Y."/>
            <person name="Fung C.S.-H."/>
            <person name="Xiao X."/>
            <person name="Malainual N."/>
            <person name="Hou J."/>
            <person name="Wang L."/>
            <person name="Wang M."/>
            <person name="Yang K."/>
            <person name="Cui Y."/>
            <person name="Leung E."/>
            <person name="Nong W."/>
            <person name="Shin S.-K."/>
            <person name="Au S."/>
            <person name="Jeong K.Y."/>
            <person name="Chew F.T."/>
            <person name="Hui J."/>
            <person name="Leung T.F."/>
            <person name="Tungtrongchitr A."/>
            <person name="Zhong N."/>
            <person name="Liu Z."/>
            <person name="Tsui S."/>
        </authorList>
    </citation>
    <scope>NUCLEOTIDE SEQUENCE</scope>
    <source>
        <strain evidence="1">Derf</strain>
        <tissue evidence="1">Whole organism</tissue>
    </source>
</reference>